<accession>A0AAW0HSA0</accession>
<dbReference type="AlphaFoldDB" id="A0AAW0HSA0"/>
<feature type="non-terminal residue" evidence="1">
    <location>
        <position position="1"/>
    </location>
</feature>
<organism evidence="1 2">
    <name type="scientific">Myodes glareolus</name>
    <name type="common">Bank vole</name>
    <name type="synonym">Clethrionomys glareolus</name>
    <dbReference type="NCBI Taxonomy" id="447135"/>
    <lineage>
        <taxon>Eukaryota</taxon>
        <taxon>Metazoa</taxon>
        <taxon>Chordata</taxon>
        <taxon>Craniata</taxon>
        <taxon>Vertebrata</taxon>
        <taxon>Euteleostomi</taxon>
        <taxon>Mammalia</taxon>
        <taxon>Eutheria</taxon>
        <taxon>Euarchontoglires</taxon>
        <taxon>Glires</taxon>
        <taxon>Rodentia</taxon>
        <taxon>Myomorpha</taxon>
        <taxon>Muroidea</taxon>
        <taxon>Cricetidae</taxon>
        <taxon>Arvicolinae</taxon>
        <taxon>Myodes</taxon>
    </lineage>
</organism>
<comment type="caution">
    <text evidence="1">The sequence shown here is derived from an EMBL/GenBank/DDBJ whole genome shotgun (WGS) entry which is preliminary data.</text>
</comment>
<gene>
    <name evidence="1" type="ORF">U0070_021732</name>
</gene>
<dbReference type="EMBL" id="JBBHLL010000355">
    <property type="protein sequence ID" value="KAK7805050.1"/>
    <property type="molecule type" value="Genomic_DNA"/>
</dbReference>
<evidence type="ECO:0000313" key="2">
    <source>
        <dbReference type="Proteomes" id="UP001488838"/>
    </source>
</evidence>
<dbReference type="Proteomes" id="UP001488838">
    <property type="component" value="Unassembled WGS sequence"/>
</dbReference>
<sequence length="277" mass="31375">FTIPGIRKRQEHCSSCWKSAHRQPKAAAHTSIAANKQRVSVTPKLLVLMPDHGNITLPPKDRVKIFPQLENAQVHQVLHRAKSPDIGITNQLSFLRRYSQEMKELAFPQVEEPEAVWIHTPKNSMATQQELGKEQRLHQLEQKQFHAFEEMIQNQEPEKEARARGLLGPDLEKPQKHSQPGCYPQASDCNTAVRLAKSPVQYQVSQFPNANTARDIETCGVLCGKLMRDEFTTRQVNYPRPKCWCRPTHSLLLSDDVASIASFCLLAPRGPSKGSYL</sequence>
<proteinExistence type="predicted"/>
<name>A0AAW0HSA0_MYOGA</name>
<evidence type="ECO:0000313" key="1">
    <source>
        <dbReference type="EMBL" id="KAK7805050.1"/>
    </source>
</evidence>
<reference evidence="1 2" key="1">
    <citation type="journal article" date="2023" name="bioRxiv">
        <title>Conserved and derived expression patterns and positive selection on dental genes reveal complex evolutionary context of ever-growing rodent molars.</title>
        <authorList>
            <person name="Calamari Z.T."/>
            <person name="Song A."/>
            <person name="Cohen E."/>
            <person name="Akter M."/>
            <person name="Roy R.D."/>
            <person name="Hallikas O."/>
            <person name="Christensen M.M."/>
            <person name="Li P."/>
            <person name="Marangoni P."/>
            <person name="Jernvall J."/>
            <person name="Klein O.D."/>
        </authorList>
    </citation>
    <scope>NUCLEOTIDE SEQUENCE [LARGE SCALE GENOMIC DNA]</scope>
    <source>
        <strain evidence="1">V071</strain>
    </source>
</reference>
<keyword evidence="2" id="KW-1185">Reference proteome</keyword>
<feature type="non-terminal residue" evidence="1">
    <location>
        <position position="277"/>
    </location>
</feature>
<protein>
    <submittedName>
        <fullName evidence="1">Uncharacterized protein</fullName>
    </submittedName>
</protein>